<name>A0A914RJ43_PAREQ</name>
<organism evidence="1 2">
    <name type="scientific">Parascaris equorum</name>
    <name type="common">Equine roundworm</name>
    <dbReference type="NCBI Taxonomy" id="6256"/>
    <lineage>
        <taxon>Eukaryota</taxon>
        <taxon>Metazoa</taxon>
        <taxon>Ecdysozoa</taxon>
        <taxon>Nematoda</taxon>
        <taxon>Chromadorea</taxon>
        <taxon>Rhabditida</taxon>
        <taxon>Spirurina</taxon>
        <taxon>Ascaridomorpha</taxon>
        <taxon>Ascaridoidea</taxon>
        <taxon>Ascarididae</taxon>
        <taxon>Parascaris</taxon>
    </lineage>
</organism>
<proteinExistence type="predicted"/>
<keyword evidence="1" id="KW-1185">Reference proteome</keyword>
<dbReference type="WBParaSite" id="PEQ_0000183701-mRNA-1">
    <property type="protein sequence ID" value="PEQ_0000183701-mRNA-1"/>
    <property type="gene ID" value="PEQ_0000183701"/>
</dbReference>
<evidence type="ECO:0000313" key="2">
    <source>
        <dbReference type="WBParaSite" id="PEQ_0000183701-mRNA-1"/>
    </source>
</evidence>
<dbReference type="AlphaFoldDB" id="A0A914RJ43"/>
<accession>A0A914RJ43</accession>
<sequence>MDRRRSHLMYDIRILMDEWSSELQYIYSTWNSTSVSGRPLVVLIVAKNMLEA</sequence>
<protein>
    <submittedName>
        <fullName evidence="2">Phosphorylase b kinase regulatory subunit</fullName>
    </submittedName>
</protein>
<reference evidence="2" key="1">
    <citation type="submission" date="2022-11" db="UniProtKB">
        <authorList>
            <consortium name="WormBaseParasite"/>
        </authorList>
    </citation>
    <scope>IDENTIFICATION</scope>
</reference>
<evidence type="ECO:0000313" key="1">
    <source>
        <dbReference type="Proteomes" id="UP000887564"/>
    </source>
</evidence>
<dbReference type="Proteomes" id="UP000887564">
    <property type="component" value="Unplaced"/>
</dbReference>